<dbReference type="AlphaFoldDB" id="A0A1P8WQC4"/>
<evidence type="ECO:0000313" key="1">
    <source>
        <dbReference type="EMBL" id="APZ96255.1"/>
    </source>
</evidence>
<accession>A0A1P8WQC4</accession>
<dbReference type="PANTHER" id="PTHR36451">
    <property type="entry name" value="PAPS-DEPENDENT SULFOTRANSFERASE STF3"/>
    <property type="match status" value="1"/>
</dbReference>
<dbReference type="PANTHER" id="PTHR36451:SF1">
    <property type="entry name" value="OMEGA-HYDROXY-BETA-DIHYDROMENAQUINONE-9 SULFOTRANSFERASE STF3"/>
    <property type="match status" value="1"/>
</dbReference>
<sequence>MRSSDSIDSTPPPVPTDRSTFNSYPFWSPRFWAGMRLEHWLPLLARNGFRVHPSRLPWALLTTASAASSSMLYLMQQLVYGRRINATEPVAPPIFILGHWRTGTTFLQEMLSHDPRLTSPSNYQVYSANHFLLTEDLAVKYLNFLLPSKRPMDNVTLKWESPQEDEWARITMGLPSPYLRVAFARQPPPFAEYLNLDGVSPAAIEAWKAGFMKFLRMVTLKTGKRLVFKSPHHTGRLKVLHEMFPDAKFIHVTRDPFTFFPSTLRMYRSFDHTQSLQKPSENDGLEDYVLDSGRRMYDSYHSYRGQVPEDQILDVRYDDLVKNPVSTMRDIYSRLSLGDIEPALGGFEKYLAPRKNYVTNRHQLPDYWQARIRSEWGQYFESFGYNSDDEG</sequence>
<dbReference type="GO" id="GO:0016740">
    <property type="term" value="F:transferase activity"/>
    <property type="evidence" value="ECO:0007669"/>
    <property type="project" value="UniProtKB-KW"/>
</dbReference>
<keyword evidence="1" id="KW-0808">Transferase</keyword>
<dbReference type="EMBL" id="CP017641">
    <property type="protein sequence ID" value="APZ96255.1"/>
    <property type="molecule type" value="Genomic_DNA"/>
</dbReference>
<dbReference type="STRING" id="1891926.Fuma_05923"/>
<dbReference type="Gene3D" id="3.40.50.300">
    <property type="entry name" value="P-loop containing nucleotide triphosphate hydrolases"/>
    <property type="match status" value="1"/>
</dbReference>
<protein>
    <submittedName>
        <fullName evidence="1">Sulfotransferase domain protein</fullName>
    </submittedName>
</protein>
<dbReference type="InterPro" id="IPR052736">
    <property type="entry name" value="Stf3_sulfotransferase"/>
</dbReference>
<dbReference type="SUPFAM" id="SSF52540">
    <property type="entry name" value="P-loop containing nucleoside triphosphate hydrolases"/>
    <property type="match status" value="1"/>
</dbReference>
<dbReference type="Proteomes" id="UP000187735">
    <property type="component" value="Chromosome"/>
</dbReference>
<dbReference type="InterPro" id="IPR027417">
    <property type="entry name" value="P-loop_NTPase"/>
</dbReference>
<evidence type="ECO:0000313" key="2">
    <source>
        <dbReference type="Proteomes" id="UP000187735"/>
    </source>
</evidence>
<gene>
    <name evidence="1" type="ORF">Fuma_05923</name>
</gene>
<reference evidence="1 2" key="1">
    <citation type="journal article" date="2016" name="Front. Microbiol.">
        <title>Fuerstia marisgermanicae gen. nov., sp. nov., an Unusual Member of the Phylum Planctomycetes from the German Wadden Sea.</title>
        <authorList>
            <person name="Kohn T."/>
            <person name="Heuer A."/>
            <person name="Jogler M."/>
            <person name="Vollmers J."/>
            <person name="Boedeker C."/>
            <person name="Bunk B."/>
            <person name="Rast P."/>
            <person name="Borchert D."/>
            <person name="Glockner I."/>
            <person name="Freese H.M."/>
            <person name="Klenk H.P."/>
            <person name="Overmann J."/>
            <person name="Kaster A.K."/>
            <person name="Rohde M."/>
            <person name="Wiegand S."/>
            <person name="Jogler C."/>
        </authorList>
    </citation>
    <scope>NUCLEOTIDE SEQUENCE [LARGE SCALE GENOMIC DNA]</scope>
    <source>
        <strain evidence="1 2">NH11</strain>
    </source>
</reference>
<organism evidence="1 2">
    <name type="scientific">Fuerstiella marisgermanici</name>
    <dbReference type="NCBI Taxonomy" id="1891926"/>
    <lineage>
        <taxon>Bacteria</taxon>
        <taxon>Pseudomonadati</taxon>
        <taxon>Planctomycetota</taxon>
        <taxon>Planctomycetia</taxon>
        <taxon>Planctomycetales</taxon>
        <taxon>Planctomycetaceae</taxon>
        <taxon>Fuerstiella</taxon>
    </lineage>
</organism>
<name>A0A1P8WQC4_9PLAN</name>
<dbReference type="KEGG" id="fmr:Fuma_05923"/>
<proteinExistence type="predicted"/>
<dbReference type="Pfam" id="PF13469">
    <property type="entry name" value="Sulfotransfer_3"/>
    <property type="match status" value="1"/>
</dbReference>
<keyword evidence="2" id="KW-1185">Reference proteome</keyword>